<dbReference type="Proteomes" id="UP000004459">
    <property type="component" value="Unassembled WGS sequence"/>
</dbReference>
<evidence type="ECO:0000313" key="2">
    <source>
        <dbReference type="Proteomes" id="UP000004459"/>
    </source>
</evidence>
<sequence length="46" mass="5401">MTHRARLPLSLSRYLALRASIHAYYSFLTTTLYPRELNLSTIFTKI</sequence>
<comment type="caution">
    <text evidence="1">The sequence shown here is derived from an EMBL/GenBank/DDBJ whole genome shotgun (WGS) entry which is preliminary data.</text>
</comment>
<dbReference type="HOGENOM" id="CLU_3182265_0_0_9"/>
<organism evidence="1 2">
    <name type="scientific">Flavonifractor plautii ATCC 29863</name>
    <dbReference type="NCBI Taxonomy" id="411475"/>
    <lineage>
        <taxon>Bacteria</taxon>
        <taxon>Bacillati</taxon>
        <taxon>Bacillota</taxon>
        <taxon>Clostridia</taxon>
        <taxon>Eubacteriales</taxon>
        <taxon>Oscillospiraceae</taxon>
        <taxon>Flavonifractor</taxon>
    </lineage>
</organism>
<dbReference type="EMBL" id="AGCK01000238">
    <property type="protein sequence ID" value="EHM43677.1"/>
    <property type="molecule type" value="Genomic_DNA"/>
</dbReference>
<protein>
    <submittedName>
        <fullName evidence="1">Uncharacterized protein</fullName>
    </submittedName>
</protein>
<reference evidence="1 2" key="1">
    <citation type="submission" date="2011-08" db="EMBL/GenBank/DDBJ databases">
        <authorList>
            <person name="Weinstock G."/>
            <person name="Sodergren E."/>
            <person name="Clifton S."/>
            <person name="Fulton L."/>
            <person name="Fulton B."/>
            <person name="Courtney L."/>
            <person name="Fronick C."/>
            <person name="Harrison M."/>
            <person name="Strong C."/>
            <person name="Farmer C."/>
            <person name="Delahaunty K."/>
            <person name="Markovic C."/>
            <person name="Hall O."/>
            <person name="Minx P."/>
            <person name="Tomlinson C."/>
            <person name="Mitreva M."/>
            <person name="Hou S."/>
            <person name="Chen J."/>
            <person name="Wollam A."/>
            <person name="Pepin K.H."/>
            <person name="Johnson M."/>
            <person name="Bhonagiri V."/>
            <person name="Zhang X."/>
            <person name="Suruliraj S."/>
            <person name="Warren W."/>
            <person name="Chinwalla A."/>
            <person name="Mardis E.R."/>
            <person name="Wilson R.K."/>
        </authorList>
    </citation>
    <scope>NUCLEOTIDE SEQUENCE [LARGE SCALE GENOMIC DNA]</scope>
    <source>
        <strain evidence="1 2">ATCC 29863</strain>
    </source>
</reference>
<proteinExistence type="predicted"/>
<gene>
    <name evidence="1" type="ORF">HMPREF0372_02931</name>
</gene>
<evidence type="ECO:0000313" key="1">
    <source>
        <dbReference type="EMBL" id="EHM43677.1"/>
    </source>
</evidence>
<name>G9YTR9_FLAPL</name>
<dbReference type="AlphaFoldDB" id="G9YTR9"/>
<accession>G9YTR9</accession>